<protein>
    <submittedName>
        <fullName evidence="1">Uncharacterized protein</fullName>
    </submittedName>
</protein>
<reference evidence="1" key="1">
    <citation type="submission" date="2019-12" db="EMBL/GenBank/DDBJ databases">
        <authorList>
            <person name="Cremers G."/>
        </authorList>
    </citation>
    <scope>NUCLEOTIDE SEQUENCE</scope>
    <source>
        <strain evidence="1">Vvax</strain>
    </source>
</reference>
<dbReference type="AlphaFoldDB" id="A0A679JE64"/>
<evidence type="ECO:0000313" key="1">
    <source>
        <dbReference type="EMBL" id="CAA2109736.1"/>
    </source>
</evidence>
<proteinExistence type="predicted"/>
<accession>A0A679JE64</accession>
<gene>
    <name evidence="1" type="ORF">VVAX_06008</name>
</gene>
<dbReference type="EMBL" id="LR743508">
    <property type="protein sequence ID" value="CAA2109736.1"/>
    <property type="molecule type" value="Genomic_DNA"/>
</dbReference>
<sequence length="264" mass="28025">MAQRLGRAGARANQAKHAIRRARDVFPRDGTFACRGIARRRHASPGFLRRAGEGLSVSPEATPSFSRSRPCARFACSARAARLQRPGALRCDGVAGSRRQSRLCHPTGVHHHEHTRRHRGRFLAGRAVVVRLHRARAPGARGVAPVSRRADRGAVRGARPLVAQAGRLRARCVAARVCAAAVRAAPGAGAARRGAARGRGLPLRVRRLGLPQAALRGAAARELRGHVPRCAACAAGVRGPVPGHADAGTRARCSSVRCSTTRRP</sequence>
<name>A0A679JE64_VARPD</name>
<organism evidence="1">
    <name type="scientific">Variovorax paradoxus</name>
    <dbReference type="NCBI Taxonomy" id="34073"/>
    <lineage>
        <taxon>Bacteria</taxon>
        <taxon>Pseudomonadati</taxon>
        <taxon>Pseudomonadota</taxon>
        <taxon>Betaproteobacteria</taxon>
        <taxon>Burkholderiales</taxon>
        <taxon>Comamonadaceae</taxon>
        <taxon>Variovorax</taxon>
    </lineage>
</organism>